<dbReference type="PANTHER" id="PTHR47506:SF1">
    <property type="entry name" value="HTH-TYPE TRANSCRIPTIONAL REGULATOR YJDC"/>
    <property type="match status" value="1"/>
</dbReference>
<evidence type="ECO:0000313" key="6">
    <source>
        <dbReference type="EMBL" id="MBP2705811.1"/>
    </source>
</evidence>
<dbReference type="InterPro" id="IPR001647">
    <property type="entry name" value="HTH_TetR"/>
</dbReference>
<dbReference type="SUPFAM" id="SSF46689">
    <property type="entry name" value="Homeodomain-like"/>
    <property type="match status" value="1"/>
</dbReference>
<organism evidence="6 7">
    <name type="scientific">Microbispora oryzae</name>
    <dbReference type="NCBI Taxonomy" id="2806554"/>
    <lineage>
        <taxon>Bacteria</taxon>
        <taxon>Bacillati</taxon>
        <taxon>Actinomycetota</taxon>
        <taxon>Actinomycetes</taxon>
        <taxon>Streptosporangiales</taxon>
        <taxon>Streptosporangiaceae</taxon>
        <taxon>Microbispora</taxon>
    </lineage>
</organism>
<dbReference type="PRINTS" id="PR00455">
    <property type="entry name" value="HTHTETR"/>
</dbReference>
<keyword evidence="7" id="KW-1185">Reference proteome</keyword>
<dbReference type="EMBL" id="JAFCNB010000009">
    <property type="protein sequence ID" value="MBP2705811.1"/>
    <property type="molecule type" value="Genomic_DNA"/>
</dbReference>
<reference evidence="6" key="1">
    <citation type="submission" date="2021-02" db="EMBL/GenBank/DDBJ databases">
        <title>Draft genome sequence of Microbispora sp. RL4-1S isolated from rice leaves in Thailand.</title>
        <authorList>
            <person name="Muangham S."/>
            <person name="Duangmal K."/>
        </authorList>
    </citation>
    <scope>NUCLEOTIDE SEQUENCE</scope>
    <source>
        <strain evidence="6">RL4-1S</strain>
    </source>
</reference>
<proteinExistence type="predicted"/>
<gene>
    <name evidence="6" type="ORF">JOL79_18510</name>
</gene>
<dbReference type="Gene3D" id="1.10.357.10">
    <property type="entry name" value="Tetracycline Repressor, domain 2"/>
    <property type="match status" value="1"/>
</dbReference>
<evidence type="ECO:0000256" key="2">
    <source>
        <dbReference type="ARBA" id="ARBA00023125"/>
    </source>
</evidence>
<dbReference type="Proteomes" id="UP000674234">
    <property type="component" value="Unassembled WGS sequence"/>
</dbReference>
<feature type="DNA-binding region" description="H-T-H motif" evidence="4">
    <location>
        <begin position="31"/>
        <end position="50"/>
    </location>
</feature>
<dbReference type="Pfam" id="PF00440">
    <property type="entry name" value="TetR_N"/>
    <property type="match status" value="1"/>
</dbReference>
<evidence type="ECO:0000259" key="5">
    <source>
        <dbReference type="PROSITE" id="PS50977"/>
    </source>
</evidence>
<evidence type="ECO:0000256" key="4">
    <source>
        <dbReference type="PROSITE-ProRule" id="PRU00335"/>
    </source>
</evidence>
<keyword evidence="2 4" id="KW-0238">DNA-binding</keyword>
<dbReference type="InterPro" id="IPR036271">
    <property type="entry name" value="Tet_transcr_reg_TetR-rel_C_sf"/>
</dbReference>
<dbReference type="PANTHER" id="PTHR47506">
    <property type="entry name" value="TRANSCRIPTIONAL REGULATORY PROTEIN"/>
    <property type="match status" value="1"/>
</dbReference>
<accession>A0A940WHV0</accession>
<dbReference type="InterPro" id="IPR009057">
    <property type="entry name" value="Homeodomain-like_sf"/>
</dbReference>
<evidence type="ECO:0000313" key="7">
    <source>
        <dbReference type="Proteomes" id="UP000674234"/>
    </source>
</evidence>
<dbReference type="PROSITE" id="PS50977">
    <property type="entry name" value="HTH_TETR_2"/>
    <property type="match status" value="1"/>
</dbReference>
<keyword evidence="1" id="KW-0805">Transcription regulation</keyword>
<dbReference type="SUPFAM" id="SSF48498">
    <property type="entry name" value="Tetracyclin repressor-like, C-terminal domain"/>
    <property type="match status" value="1"/>
</dbReference>
<dbReference type="RefSeq" id="WP_210157075.1">
    <property type="nucleotide sequence ID" value="NZ_JAFCNB010000009.1"/>
</dbReference>
<dbReference type="AlphaFoldDB" id="A0A940WHV0"/>
<sequence length="202" mass="21210">MATRVRKTNTEQKILDTAAGLFHRHGLRGVGGDQVIAGSGVAKSTLYAHFRTKDDLIAAYLRRTDDSWMGRLRAAAEAAGPEPAEQLVGLFDALLASFDRHGFFGCPFISAAVEAEPGSQAHAATVAHVRRRQEWLTGMARSAGAGEPAALAAHLGLLIDGALAAGRLLQDRAVVDDAKASARAAVLAHTAQTNHTTRAPSA</sequence>
<protein>
    <submittedName>
        <fullName evidence="6">TetR/AcrR family transcriptional regulator</fullName>
    </submittedName>
</protein>
<evidence type="ECO:0000256" key="3">
    <source>
        <dbReference type="ARBA" id="ARBA00023163"/>
    </source>
</evidence>
<comment type="caution">
    <text evidence="6">The sequence shown here is derived from an EMBL/GenBank/DDBJ whole genome shotgun (WGS) entry which is preliminary data.</text>
</comment>
<keyword evidence="3" id="KW-0804">Transcription</keyword>
<feature type="domain" description="HTH tetR-type" evidence="5">
    <location>
        <begin position="8"/>
        <end position="68"/>
    </location>
</feature>
<name>A0A940WHV0_9ACTN</name>
<dbReference type="GO" id="GO:0003677">
    <property type="term" value="F:DNA binding"/>
    <property type="evidence" value="ECO:0007669"/>
    <property type="project" value="UniProtKB-UniRule"/>
</dbReference>
<evidence type="ECO:0000256" key="1">
    <source>
        <dbReference type="ARBA" id="ARBA00023015"/>
    </source>
</evidence>